<dbReference type="HOGENOM" id="CLU_2336392_0_0_1"/>
<dbReference type="EMBL" id="KI394767">
    <property type="protein sequence ID" value="ERN00981.1"/>
    <property type="molecule type" value="Genomic_DNA"/>
</dbReference>
<accession>W1P092</accession>
<reference evidence="2" key="1">
    <citation type="journal article" date="2013" name="Science">
        <title>The Amborella genome and the evolution of flowering plants.</title>
        <authorList>
            <consortium name="Amborella Genome Project"/>
        </authorList>
    </citation>
    <scope>NUCLEOTIDE SEQUENCE [LARGE SCALE GENOMIC DNA]</scope>
</reference>
<sequence>MRGKEFWDKKDFIAEMESSEKVPAEGGKDTPRHNVRTAVVTLTIHPACLRALWRFCMAGATFGASELVAHHDIFELYVVVAAAGSAVRPSFSTPTATA</sequence>
<evidence type="ECO:0000313" key="1">
    <source>
        <dbReference type="EMBL" id="ERN00981.1"/>
    </source>
</evidence>
<proteinExistence type="predicted"/>
<gene>
    <name evidence="1" type="ORF">AMTR_s00002p00100480</name>
</gene>
<name>W1P092_AMBTC</name>
<evidence type="ECO:0000313" key="2">
    <source>
        <dbReference type="Proteomes" id="UP000017836"/>
    </source>
</evidence>
<organism evidence="1 2">
    <name type="scientific">Amborella trichopoda</name>
    <dbReference type="NCBI Taxonomy" id="13333"/>
    <lineage>
        <taxon>Eukaryota</taxon>
        <taxon>Viridiplantae</taxon>
        <taxon>Streptophyta</taxon>
        <taxon>Embryophyta</taxon>
        <taxon>Tracheophyta</taxon>
        <taxon>Spermatophyta</taxon>
        <taxon>Magnoliopsida</taxon>
        <taxon>Amborellales</taxon>
        <taxon>Amborellaceae</taxon>
        <taxon>Amborella</taxon>
    </lineage>
</organism>
<dbReference type="Proteomes" id="UP000017836">
    <property type="component" value="Unassembled WGS sequence"/>
</dbReference>
<keyword evidence="2" id="KW-1185">Reference proteome</keyword>
<protein>
    <submittedName>
        <fullName evidence="1">Uncharacterized protein</fullName>
    </submittedName>
</protein>
<dbReference type="Gramene" id="ERN00981">
    <property type="protein sequence ID" value="ERN00981"/>
    <property type="gene ID" value="AMTR_s00002p00100480"/>
</dbReference>
<dbReference type="AlphaFoldDB" id="W1P092"/>